<dbReference type="Proteomes" id="UP000734854">
    <property type="component" value="Unassembled WGS sequence"/>
</dbReference>
<sequence length="285" mass="33147">MCCSWPLFLNFRASPIDTTTMANCSSSMGEICMRGDLFCTPRSTSLLFFSASFAPKIIVSQSMRHSRRDPSLKIKKASKREHHLWMKRDSAGSGQKALNLVHTVEKLTNEKDVIYSTLDKWCAFETEFPVIAVAKALEILRRRRKWLRIIQVTKWLLSKGQVLTMGTFDTLLLAFDMDGRVDEAESVWKIILQTYTRSVSKKLFSRMIALYDHHHHPDKILEVFADMEELGVTPDDDTVSRIGRAFEILGQNDKRDLLFKRYKCKWRYLHFKGEHVRVRSTETYN</sequence>
<evidence type="ECO:0008006" key="4">
    <source>
        <dbReference type="Google" id="ProtNLM"/>
    </source>
</evidence>
<dbReference type="AlphaFoldDB" id="A0A8J5EQS0"/>
<gene>
    <name evidence="2" type="ORF">ZIOFF_067009</name>
</gene>
<protein>
    <recommendedName>
        <fullName evidence="4">Pentatricopeptide repeat-containing protein</fullName>
    </recommendedName>
</protein>
<reference evidence="2 3" key="1">
    <citation type="submission" date="2020-08" db="EMBL/GenBank/DDBJ databases">
        <title>Plant Genome Project.</title>
        <authorList>
            <person name="Zhang R.-G."/>
        </authorList>
    </citation>
    <scope>NUCLEOTIDE SEQUENCE [LARGE SCALE GENOMIC DNA]</scope>
    <source>
        <tissue evidence="2">Rhizome</tissue>
    </source>
</reference>
<dbReference type="InterPro" id="IPR002885">
    <property type="entry name" value="PPR_rpt"/>
</dbReference>
<accession>A0A8J5EQS0</accession>
<dbReference type="PANTHER" id="PTHR46782">
    <property type="entry name" value="OS01G0757700 PROTEIN"/>
    <property type="match status" value="1"/>
</dbReference>
<feature type="repeat" description="PPR" evidence="1">
    <location>
        <begin position="200"/>
        <end position="234"/>
    </location>
</feature>
<dbReference type="InterPro" id="IPR044646">
    <property type="entry name" value="EMB1417-like"/>
</dbReference>
<keyword evidence="3" id="KW-1185">Reference proteome</keyword>
<evidence type="ECO:0000256" key="1">
    <source>
        <dbReference type="PROSITE-ProRule" id="PRU00708"/>
    </source>
</evidence>
<organism evidence="2 3">
    <name type="scientific">Zingiber officinale</name>
    <name type="common">Ginger</name>
    <name type="synonym">Amomum zingiber</name>
    <dbReference type="NCBI Taxonomy" id="94328"/>
    <lineage>
        <taxon>Eukaryota</taxon>
        <taxon>Viridiplantae</taxon>
        <taxon>Streptophyta</taxon>
        <taxon>Embryophyta</taxon>
        <taxon>Tracheophyta</taxon>
        <taxon>Spermatophyta</taxon>
        <taxon>Magnoliopsida</taxon>
        <taxon>Liliopsida</taxon>
        <taxon>Zingiberales</taxon>
        <taxon>Zingiberaceae</taxon>
        <taxon>Zingiber</taxon>
    </lineage>
</organism>
<evidence type="ECO:0000313" key="2">
    <source>
        <dbReference type="EMBL" id="KAG6473102.1"/>
    </source>
</evidence>
<name>A0A8J5EQS0_ZINOF</name>
<dbReference type="EMBL" id="JACMSC010000019">
    <property type="protein sequence ID" value="KAG6473102.1"/>
    <property type="molecule type" value="Genomic_DNA"/>
</dbReference>
<proteinExistence type="predicted"/>
<dbReference type="OrthoDB" id="2014168at2759"/>
<comment type="caution">
    <text evidence="2">The sequence shown here is derived from an EMBL/GenBank/DDBJ whole genome shotgun (WGS) entry which is preliminary data.</text>
</comment>
<dbReference type="PANTHER" id="PTHR46782:SF2">
    <property type="entry name" value="OS07G0545900 PROTEIN"/>
    <property type="match status" value="1"/>
</dbReference>
<dbReference type="PROSITE" id="PS51375">
    <property type="entry name" value="PPR"/>
    <property type="match status" value="1"/>
</dbReference>
<evidence type="ECO:0000313" key="3">
    <source>
        <dbReference type="Proteomes" id="UP000734854"/>
    </source>
</evidence>